<reference evidence="13" key="2">
    <citation type="submission" date="2020-09" db="EMBL/GenBank/DDBJ databases">
        <authorList>
            <person name="Sun Q."/>
            <person name="Ohkuma M."/>
        </authorList>
    </citation>
    <scope>NUCLEOTIDE SEQUENCE</scope>
    <source>
        <strain evidence="13">JCM 18487</strain>
    </source>
</reference>
<keyword evidence="7 11" id="KW-0285">Flavoprotein</keyword>
<evidence type="ECO:0000256" key="7">
    <source>
        <dbReference type="ARBA" id="ARBA00022630"/>
    </source>
</evidence>
<dbReference type="GO" id="GO:0005737">
    <property type="term" value="C:cytoplasm"/>
    <property type="evidence" value="ECO:0007669"/>
    <property type="project" value="UniProtKB-SubCell"/>
</dbReference>
<organism evidence="13 14">
    <name type="scientific">Alicyclobacillus cellulosilyticus</name>
    <dbReference type="NCBI Taxonomy" id="1003997"/>
    <lineage>
        <taxon>Bacteria</taxon>
        <taxon>Bacillati</taxon>
        <taxon>Bacillota</taxon>
        <taxon>Bacilli</taxon>
        <taxon>Bacillales</taxon>
        <taxon>Alicyclobacillaceae</taxon>
        <taxon>Alicyclobacillus</taxon>
    </lineage>
</organism>
<name>A0A917NJP0_9BACL</name>
<dbReference type="InterPro" id="IPR050464">
    <property type="entry name" value="Zeta_carotene_desat/Oxidored"/>
</dbReference>
<comment type="subcellular location">
    <subcellularLocation>
        <location evidence="11">Cytoplasm</location>
    </subcellularLocation>
</comment>
<dbReference type="EC" id="1.3.3.15" evidence="5 11"/>
<feature type="domain" description="Amine oxidase" evidence="12">
    <location>
        <begin position="12"/>
        <end position="475"/>
    </location>
</feature>
<comment type="function">
    <text evidence="11">Involved in coproporphyrin-dependent heme b biosynthesis. Catalyzes the oxidation of coproporphyrinogen III to coproporphyrin III.</text>
</comment>
<keyword evidence="10 11" id="KW-0350">Heme biosynthesis</keyword>
<dbReference type="EMBL" id="BMOY01000019">
    <property type="protein sequence ID" value="GGJ05937.1"/>
    <property type="molecule type" value="Genomic_DNA"/>
</dbReference>
<dbReference type="RefSeq" id="WP_188882023.1">
    <property type="nucleotide sequence ID" value="NZ_BMOY01000019.1"/>
</dbReference>
<comment type="caution">
    <text evidence="13">The sequence shown here is derived from an EMBL/GenBank/DDBJ whole genome shotgun (WGS) entry which is preliminary data.</text>
</comment>
<comment type="similarity">
    <text evidence="4 11">Belongs to the protoporphyrinogen/coproporphyrinogen oxidase family. Coproporphyrinogen III oxidase subfamily.</text>
</comment>
<evidence type="ECO:0000256" key="1">
    <source>
        <dbReference type="ARBA" id="ARBA00001755"/>
    </source>
</evidence>
<reference evidence="13" key="1">
    <citation type="journal article" date="2014" name="Int. J. Syst. Evol. Microbiol.">
        <title>Complete genome sequence of Corynebacterium casei LMG S-19264T (=DSM 44701T), isolated from a smear-ripened cheese.</title>
        <authorList>
            <consortium name="US DOE Joint Genome Institute (JGI-PGF)"/>
            <person name="Walter F."/>
            <person name="Albersmeier A."/>
            <person name="Kalinowski J."/>
            <person name="Ruckert C."/>
        </authorList>
    </citation>
    <scope>NUCLEOTIDE SEQUENCE</scope>
    <source>
        <strain evidence="13">JCM 18487</strain>
    </source>
</reference>
<dbReference type="PANTHER" id="PTHR42923">
    <property type="entry name" value="PROTOPORPHYRINOGEN OXIDASE"/>
    <property type="match status" value="1"/>
</dbReference>
<dbReference type="AlphaFoldDB" id="A0A917NJP0"/>
<dbReference type="Pfam" id="PF01593">
    <property type="entry name" value="Amino_oxidase"/>
    <property type="match status" value="1"/>
</dbReference>
<comment type="pathway">
    <text evidence="3 11">Porphyrin-containing compound metabolism; protoheme biosynthesis.</text>
</comment>
<keyword evidence="11" id="KW-0963">Cytoplasm</keyword>
<evidence type="ECO:0000256" key="11">
    <source>
        <dbReference type="RuleBase" id="RU364052"/>
    </source>
</evidence>
<dbReference type="SUPFAM" id="SSF51905">
    <property type="entry name" value="FAD/NAD(P)-binding domain"/>
    <property type="match status" value="1"/>
</dbReference>
<evidence type="ECO:0000256" key="6">
    <source>
        <dbReference type="ARBA" id="ARBA00019046"/>
    </source>
</evidence>
<dbReference type="InterPro" id="IPR002937">
    <property type="entry name" value="Amino_oxidase"/>
</dbReference>
<evidence type="ECO:0000313" key="14">
    <source>
        <dbReference type="Proteomes" id="UP000637695"/>
    </source>
</evidence>
<dbReference type="InterPro" id="IPR004572">
    <property type="entry name" value="Protoporphyrinogen_oxidase"/>
</dbReference>
<dbReference type="Gene3D" id="1.10.3110.10">
    <property type="entry name" value="protoporphyrinogen ix oxidase, domain 3"/>
    <property type="match status" value="1"/>
</dbReference>
<dbReference type="Gene3D" id="3.90.660.20">
    <property type="entry name" value="Protoporphyrinogen oxidase, mitochondrial, domain 2"/>
    <property type="match status" value="1"/>
</dbReference>
<evidence type="ECO:0000256" key="5">
    <source>
        <dbReference type="ARBA" id="ARBA00012402"/>
    </source>
</evidence>
<proteinExistence type="inferred from homology"/>
<evidence type="ECO:0000256" key="10">
    <source>
        <dbReference type="ARBA" id="ARBA00023133"/>
    </source>
</evidence>
<dbReference type="GO" id="GO:0004729">
    <property type="term" value="F:oxygen-dependent protoporphyrinogen oxidase activity"/>
    <property type="evidence" value="ECO:0007669"/>
    <property type="project" value="UniProtKB-UniRule"/>
</dbReference>
<evidence type="ECO:0000256" key="8">
    <source>
        <dbReference type="ARBA" id="ARBA00022827"/>
    </source>
</evidence>
<evidence type="ECO:0000256" key="3">
    <source>
        <dbReference type="ARBA" id="ARBA00004744"/>
    </source>
</evidence>
<evidence type="ECO:0000256" key="9">
    <source>
        <dbReference type="ARBA" id="ARBA00023002"/>
    </source>
</evidence>
<sequence length="483" mass="51878">MTARIVILGGGITGLAAAFAIKERSEADGLAVRCTVLEASPQWGGKIETHREAGFILEGGPDSLLARKPAGLQLIRRLGLEAEVVPMDPGAHRTWIVRGGKLVPMPHGTSMGIPVDIPAFLRNQLISARGKARALMDLCLPAPGRAEPEANDEALGALLRRRFGDEMVDWLFEPLLAGIYAGAIDELSLLATFPQLARYETEHGSLIRGAAAERQRQLRDVPAAAAHPASGRSAFVTLRSGLRTLVERLYDVLYEWADLQPGTRAQSLVRAADGSYRIRTERGEIVADAVLVTTPAGAAAPLLSALTPTAQRLARIRYVSTATVALAYPADQVRLPAHGSGFLVPRAEGAYISACTFVSSKWPHTTPAGYVVLRCYVGRAGQEEGLADSDAAMVRRVREDLERLLGVTAWPWFHRVVRWPHAMPQYAVGHRRLVAEVEQDLARTAPGVFLAGGGYHGVGIPDCIAAGERAAQAILSHLAARQV</sequence>
<evidence type="ECO:0000259" key="12">
    <source>
        <dbReference type="Pfam" id="PF01593"/>
    </source>
</evidence>
<dbReference type="PANTHER" id="PTHR42923:SF3">
    <property type="entry name" value="PROTOPORPHYRINOGEN OXIDASE"/>
    <property type="match status" value="1"/>
</dbReference>
<evidence type="ECO:0000313" key="13">
    <source>
        <dbReference type="EMBL" id="GGJ05937.1"/>
    </source>
</evidence>
<dbReference type="InterPro" id="IPR036188">
    <property type="entry name" value="FAD/NAD-bd_sf"/>
</dbReference>
<keyword evidence="9 11" id="KW-0560">Oxidoreductase</keyword>
<dbReference type="Proteomes" id="UP000637695">
    <property type="component" value="Unassembled WGS sequence"/>
</dbReference>
<protein>
    <recommendedName>
        <fullName evidence="6 11">Coproporphyrinogen III oxidase</fullName>
        <ecNumber evidence="5 11">1.3.3.15</ecNumber>
    </recommendedName>
</protein>
<evidence type="ECO:0000256" key="4">
    <source>
        <dbReference type="ARBA" id="ARBA00008310"/>
    </source>
</evidence>
<evidence type="ECO:0000256" key="2">
    <source>
        <dbReference type="ARBA" id="ARBA00001974"/>
    </source>
</evidence>
<dbReference type="Gene3D" id="3.50.50.60">
    <property type="entry name" value="FAD/NAD(P)-binding domain"/>
    <property type="match status" value="1"/>
</dbReference>
<dbReference type="SUPFAM" id="SSF54373">
    <property type="entry name" value="FAD-linked reductases, C-terminal domain"/>
    <property type="match status" value="1"/>
</dbReference>
<keyword evidence="8 11" id="KW-0274">FAD</keyword>
<accession>A0A917NJP0</accession>
<dbReference type="GO" id="GO:0006783">
    <property type="term" value="P:heme biosynthetic process"/>
    <property type="evidence" value="ECO:0007669"/>
    <property type="project" value="UniProtKB-UniRule"/>
</dbReference>
<comment type="catalytic activity">
    <reaction evidence="1">
        <text>coproporphyrinogen III + 3 O2 = coproporphyrin III + 3 H2O2</text>
        <dbReference type="Rhea" id="RHEA:43436"/>
        <dbReference type="ChEBI" id="CHEBI:15379"/>
        <dbReference type="ChEBI" id="CHEBI:16240"/>
        <dbReference type="ChEBI" id="CHEBI:57309"/>
        <dbReference type="ChEBI" id="CHEBI:131725"/>
        <dbReference type="EC" id="1.3.3.15"/>
    </reaction>
    <physiologicalReaction direction="left-to-right" evidence="1">
        <dbReference type="Rhea" id="RHEA:43437"/>
    </physiologicalReaction>
</comment>
<keyword evidence="14" id="KW-1185">Reference proteome</keyword>
<dbReference type="NCBIfam" id="TIGR00562">
    <property type="entry name" value="proto_IX_ox"/>
    <property type="match status" value="1"/>
</dbReference>
<gene>
    <name evidence="13" type="primary">hemY</name>
    <name evidence="13" type="ORF">GCM10010885_13910</name>
</gene>
<comment type="cofactor">
    <cofactor evidence="2 11">
        <name>FAD</name>
        <dbReference type="ChEBI" id="CHEBI:57692"/>
    </cofactor>
</comment>